<dbReference type="PROSITE" id="PS51257">
    <property type="entry name" value="PROKAR_LIPOPROTEIN"/>
    <property type="match status" value="1"/>
</dbReference>
<dbReference type="InterPro" id="IPR015915">
    <property type="entry name" value="Kelch-typ_b-propeller"/>
</dbReference>
<evidence type="ECO:0008006" key="4">
    <source>
        <dbReference type="Google" id="ProtNLM"/>
    </source>
</evidence>
<dbReference type="Gene3D" id="2.130.10.10">
    <property type="entry name" value="YVTN repeat-like/Quinoprotein amine dehydrogenase"/>
    <property type="match status" value="1"/>
</dbReference>
<reference evidence="2" key="1">
    <citation type="submission" date="2021-03" db="EMBL/GenBank/DDBJ databases">
        <title>Whole genome shotgun sequence of Actinoplanes auranticolor NBRC 12245.</title>
        <authorList>
            <person name="Komaki H."/>
            <person name="Tamura T."/>
        </authorList>
    </citation>
    <scope>NUCLEOTIDE SEQUENCE</scope>
    <source>
        <strain evidence="2">NBRC 12245</strain>
    </source>
</reference>
<keyword evidence="3" id="KW-1185">Reference proteome</keyword>
<dbReference type="SUPFAM" id="SSF50939">
    <property type="entry name" value="Sialidases"/>
    <property type="match status" value="1"/>
</dbReference>
<name>A0A919S626_9ACTN</name>
<dbReference type="Proteomes" id="UP000681340">
    <property type="component" value="Unassembled WGS sequence"/>
</dbReference>
<dbReference type="SUPFAM" id="SSF117281">
    <property type="entry name" value="Kelch motif"/>
    <property type="match status" value="1"/>
</dbReference>
<feature type="chain" id="PRO_5036857452" description="Galactose oxidase-like protein" evidence="1">
    <location>
        <begin position="27"/>
        <end position="345"/>
    </location>
</feature>
<dbReference type="EMBL" id="BOQL01000014">
    <property type="protein sequence ID" value="GIM65018.1"/>
    <property type="molecule type" value="Genomic_DNA"/>
</dbReference>
<organism evidence="2 3">
    <name type="scientific">Actinoplanes auranticolor</name>
    <dbReference type="NCBI Taxonomy" id="47988"/>
    <lineage>
        <taxon>Bacteria</taxon>
        <taxon>Bacillati</taxon>
        <taxon>Actinomycetota</taxon>
        <taxon>Actinomycetes</taxon>
        <taxon>Micromonosporales</taxon>
        <taxon>Micromonosporaceae</taxon>
        <taxon>Actinoplanes</taxon>
    </lineage>
</organism>
<sequence>MAAGRWLHALAALTLVGACASVPANAWTELSLPGPDTRLLRDAIACGEHWYVVGGHAGPDGETSPAAWDSTDGRSWRSLTLTPLPGSYYGPRSVLYAAGCANGRIAAIGSRSGGAHGNPRTSTWYQRPDGSLAEAAAPFETYGGDTAVDVGRISGGSAGFLIAGNRTSGAAAWLSRDGTSFRLFENAPGLARAFARDGAVLDGQFVLVGGLRDSPAAWSSVDGSSWQPADVPDGDGYDELQRVVRLGAELIAVGPRGETFGAWRGPDWVAVGRFGQADAAGVRSLTVSDGRLYAAAAGLWRSGDGGRSWVTVTTPRGASPLSAVAGQDGDILLVAGDRVWLAHGV</sequence>
<dbReference type="RefSeq" id="WP_212987487.1">
    <property type="nucleotide sequence ID" value="NZ_BAABEA010000003.1"/>
</dbReference>
<dbReference type="AlphaFoldDB" id="A0A919S626"/>
<dbReference type="InterPro" id="IPR036278">
    <property type="entry name" value="Sialidase_sf"/>
</dbReference>
<accession>A0A919S626</accession>
<dbReference type="InterPro" id="IPR015943">
    <property type="entry name" value="WD40/YVTN_repeat-like_dom_sf"/>
</dbReference>
<evidence type="ECO:0000256" key="1">
    <source>
        <dbReference type="SAM" id="SignalP"/>
    </source>
</evidence>
<keyword evidence="1" id="KW-0732">Signal</keyword>
<proteinExistence type="predicted"/>
<feature type="signal peptide" evidence="1">
    <location>
        <begin position="1"/>
        <end position="26"/>
    </location>
</feature>
<evidence type="ECO:0000313" key="3">
    <source>
        <dbReference type="Proteomes" id="UP000681340"/>
    </source>
</evidence>
<evidence type="ECO:0000313" key="2">
    <source>
        <dbReference type="EMBL" id="GIM65018.1"/>
    </source>
</evidence>
<gene>
    <name evidence="2" type="ORF">Aau02nite_14190</name>
</gene>
<comment type="caution">
    <text evidence="2">The sequence shown here is derived from an EMBL/GenBank/DDBJ whole genome shotgun (WGS) entry which is preliminary data.</text>
</comment>
<protein>
    <recommendedName>
        <fullName evidence="4">Galactose oxidase-like protein</fullName>
    </recommendedName>
</protein>